<evidence type="ECO:0000256" key="1">
    <source>
        <dbReference type="SAM" id="MobiDB-lite"/>
    </source>
</evidence>
<dbReference type="STRING" id="1796646.A4V02_02350"/>
<dbReference type="KEGG" id="pary:A4V02_02350"/>
<dbReference type="Pfam" id="PF16510">
    <property type="entry name" value="P22_portal"/>
    <property type="match status" value="1"/>
</dbReference>
<proteinExistence type="predicted"/>
<dbReference type="GeneID" id="65535681"/>
<dbReference type="RefSeq" id="WP_068960061.1">
    <property type="nucleotide sequence ID" value="NZ_CAMSDF010000004.1"/>
</dbReference>
<dbReference type="AlphaFoldDB" id="A0A1B1S7B0"/>
<dbReference type="InterPro" id="IPR032427">
    <property type="entry name" value="P22_portal"/>
</dbReference>
<sequence length="447" mass="50008">MNDTVLSRARAAWESGATLRARRLRYKRYTFGRQWLDPCLLDNGTVRSEGDYLIENGYTPVTNNVIRQLVKTITGCFRESVAGDALLADTVETDAATFQEFLISGCAIQRIAPSDGLPRIVSPARFFIDRLTAPDGAGAELMGELHDFSLAALVERFSHGDGGRMQMLRSVFRRHSADTSPDAQLPRAGESADDSLTFDSSSRAATLRVFEIWSRECRRMLRVHDPADGSLTLVAADAEKRLRAANRKRERRGEAALQWRLCVDSRWVCRFMTTDGRVLDTVTSPRHPYAMCFYPMIDGEIHSFVEDIIDQQHNINWLMTLNDRMLSQAAKGVVLFPENQFSAQMPAAMVAEKLREPDGIVIYRPEPGVPGPQQVMTAVNSVGTQQMLDTQLRLMREVSGVGDALRGQTPSGVTSASMYQSQQQGQLLALRDLLDTFRAYLLRRRKG</sequence>
<evidence type="ECO:0000313" key="2">
    <source>
        <dbReference type="EMBL" id="ANU62678.1"/>
    </source>
</evidence>
<keyword evidence="3" id="KW-1185">Reference proteome</keyword>
<dbReference type="OrthoDB" id="1086227at2"/>
<evidence type="ECO:0000313" key="3">
    <source>
        <dbReference type="Proteomes" id="UP000186351"/>
    </source>
</evidence>
<accession>A0A1Z2XEF7</accession>
<dbReference type="Proteomes" id="UP000186351">
    <property type="component" value="Chromosome"/>
</dbReference>
<gene>
    <name evidence="2" type="ORF">A4V02_02350</name>
</gene>
<dbReference type="EMBL" id="CP015402">
    <property type="protein sequence ID" value="ANU62678.1"/>
    <property type="molecule type" value="Genomic_DNA"/>
</dbReference>
<evidence type="ECO:0008006" key="4">
    <source>
        <dbReference type="Google" id="ProtNLM"/>
    </source>
</evidence>
<protein>
    <recommendedName>
        <fullName evidence="4">Phage portal protein</fullName>
    </recommendedName>
</protein>
<reference evidence="3" key="1">
    <citation type="submission" date="2016-04" db="EMBL/GenBank/DDBJ databases">
        <title>Complete Genome Sequences of Twelve Strains of a Stable Defined Moderately Diverse Mouse Microbiota 2 (sDMDMm2).</title>
        <authorList>
            <person name="Uchimura Y."/>
            <person name="Wyss M."/>
            <person name="Brugiroux S."/>
            <person name="Limenitakis J.P."/>
            <person name="Stecher B."/>
            <person name="McCoy K.D."/>
            <person name="Macpherson A.J."/>
        </authorList>
    </citation>
    <scope>NUCLEOTIDE SEQUENCE [LARGE SCALE GENOMIC DNA]</scope>
    <source>
        <strain evidence="3">YL27</strain>
    </source>
</reference>
<feature type="region of interest" description="Disordered" evidence="1">
    <location>
        <begin position="177"/>
        <end position="196"/>
    </location>
</feature>
<organism evidence="2 3">
    <name type="scientific">Muribaculum intestinale</name>
    <dbReference type="NCBI Taxonomy" id="1796646"/>
    <lineage>
        <taxon>Bacteria</taxon>
        <taxon>Pseudomonadati</taxon>
        <taxon>Bacteroidota</taxon>
        <taxon>Bacteroidia</taxon>
        <taxon>Bacteroidales</taxon>
        <taxon>Muribaculaceae</taxon>
        <taxon>Muribaculum</taxon>
    </lineage>
</organism>
<name>A0A1B1S7B0_9BACT</name>
<accession>A0A1B1S7B0</accession>